<dbReference type="PATRIC" id="fig|1231190.3.peg.2261"/>
<feature type="compositionally biased region" description="Basic and acidic residues" evidence="1">
    <location>
        <begin position="27"/>
        <end position="39"/>
    </location>
</feature>
<evidence type="ECO:0000256" key="2">
    <source>
        <dbReference type="SAM" id="SignalP"/>
    </source>
</evidence>
<name>K2NXE0_9HYPH</name>
<dbReference type="AlphaFoldDB" id="K2NXE0"/>
<dbReference type="RefSeq" id="WP_009756557.1">
    <property type="nucleotide sequence ID" value="NZ_AMSI01000006.1"/>
</dbReference>
<protein>
    <recommendedName>
        <fullName evidence="5">Integral membrane protein</fullName>
    </recommendedName>
</protein>
<evidence type="ECO:0000313" key="4">
    <source>
        <dbReference type="Proteomes" id="UP000007374"/>
    </source>
</evidence>
<feature type="compositionally biased region" description="Basic residues" evidence="1">
    <location>
        <begin position="40"/>
        <end position="59"/>
    </location>
</feature>
<dbReference type="Pfam" id="PF11776">
    <property type="entry name" value="RcnB"/>
    <property type="match status" value="1"/>
</dbReference>
<dbReference type="STRING" id="721133.SAMN05216176_106201"/>
<evidence type="ECO:0000256" key="1">
    <source>
        <dbReference type="SAM" id="MobiDB-lite"/>
    </source>
</evidence>
<feature type="signal peptide" evidence="2">
    <location>
        <begin position="1"/>
        <end position="19"/>
    </location>
</feature>
<reference evidence="3 4" key="1">
    <citation type="journal article" date="2012" name="J. Bacteriol.">
        <title>Genome Sequence of Nitratireductor indicus Type Strain C115.</title>
        <authorList>
            <person name="Lai Q."/>
            <person name="Li G."/>
            <person name="Yu Z."/>
            <person name="Shao Z."/>
        </authorList>
    </citation>
    <scope>NUCLEOTIDE SEQUENCE [LARGE SCALE GENOMIC DNA]</scope>
    <source>
        <strain evidence="3 4">C115</strain>
    </source>
</reference>
<sequence length="111" mass="12237">MTRMFAGAIALMIGLGALAGVSEAEARDQTREKRVEQSHTKKSQPKKQQAQKRHWKKGGKYTGKGSVVANYGNHKLKAPAKGYRWMRDGDEFLLVRIGSGLIVEIVGLTGR</sequence>
<dbReference type="Proteomes" id="UP000007374">
    <property type="component" value="Unassembled WGS sequence"/>
</dbReference>
<gene>
    <name evidence="3" type="ORF">NA8A_10843</name>
</gene>
<organism evidence="3 4">
    <name type="scientific">Nitratireductor indicus C115</name>
    <dbReference type="NCBI Taxonomy" id="1231190"/>
    <lineage>
        <taxon>Bacteria</taxon>
        <taxon>Pseudomonadati</taxon>
        <taxon>Pseudomonadota</taxon>
        <taxon>Alphaproteobacteria</taxon>
        <taxon>Hyphomicrobiales</taxon>
        <taxon>Phyllobacteriaceae</taxon>
        <taxon>Nitratireductor</taxon>
    </lineage>
</organism>
<proteinExistence type="predicted"/>
<dbReference type="EMBL" id="AMSI01000006">
    <property type="protein sequence ID" value="EKF42554.1"/>
    <property type="molecule type" value="Genomic_DNA"/>
</dbReference>
<evidence type="ECO:0000313" key="3">
    <source>
        <dbReference type="EMBL" id="EKF42554.1"/>
    </source>
</evidence>
<keyword evidence="2" id="KW-0732">Signal</keyword>
<feature type="region of interest" description="Disordered" evidence="1">
    <location>
        <begin position="27"/>
        <end position="66"/>
    </location>
</feature>
<accession>K2NXE0</accession>
<evidence type="ECO:0008006" key="5">
    <source>
        <dbReference type="Google" id="ProtNLM"/>
    </source>
</evidence>
<comment type="caution">
    <text evidence="3">The sequence shown here is derived from an EMBL/GenBank/DDBJ whole genome shotgun (WGS) entry which is preliminary data.</text>
</comment>
<dbReference type="InterPro" id="IPR024572">
    <property type="entry name" value="RcnB"/>
</dbReference>
<dbReference type="Gene3D" id="3.10.450.160">
    <property type="entry name" value="inner membrane protein cigr"/>
    <property type="match status" value="1"/>
</dbReference>
<feature type="chain" id="PRO_5003862507" description="Integral membrane protein" evidence="2">
    <location>
        <begin position="20"/>
        <end position="111"/>
    </location>
</feature>
<keyword evidence="4" id="KW-1185">Reference proteome</keyword>
<dbReference type="OrthoDB" id="9808839at2"/>